<name>A0A0E9U617_ANGAN</name>
<reference evidence="1" key="1">
    <citation type="submission" date="2014-11" db="EMBL/GenBank/DDBJ databases">
        <authorList>
            <person name="Amaro Gonzalez C."/>
        </authorList>
    </citation>
    <scope>NUCLEOTIDE SEQUENCE</scope>
</reference>
<sequence length="24" mass="2787">MFRAQSIVMSVRYNALSILLHVHT</sequence>
<reference evidence="1" key="2">
    <citation type="journal article" date="2015" name="Fish Shellfish Immunol.">
        <title>Early steps in the European eel (Anguilla anguilla)-Vibrio vulnificus interaction in the gills: Role of the RtxA13 toxin.</title>
        <authorList>
            <person name="Callol A."/>
            <person name="Pajuelo D."/>
            <person name="Ebbesson L."/>
            <person name="Teles M."/>
            <person name="MacKenzie S."/>
            <person name="Amaro C."/>
        </authorList>
    </citation>
    <scope>NUCLEOTIDE SEQUENCE</scope>
</reference>
<dbReference type="EMBL" id="GBXM01047238">
    <property type="protein sequence ID" value="JAH61339.1"/>
    <property type="molecule type" value="Transcribed_RNA"/>
</dbReference>
<accession>A0A0E9U617</accession>
<protein>
    <submittedName>
        <fullName evidence="1">Uncharacterized protein</fullName>
    </submittedName>
</protein>
<proteinExistence type="predicted"/>
<dbReference type="AlphaFoldDB" id="A0A0E9U617"/>
<evidence type="ECO:0000313" key="1">
    <source>
        <dbReference type="EMBL" id="JAH61339.1"/>
    </source>
</evidence>
<dbReference type="EMBL" id="GBXM01047929">
    <property type="protein sequence ID" value="JAH60648.1"/>
    <property type="molecule type" value="Transcribed_RNA"/>
</dbReference>
<organism evidence="1">
    <name type="scientific">Anguilla anguilla</name>
    <name type="common">European freshwater eel</name>
    <name type="synonym">Muraena anguilla</name>
    <dbReference type="NCBI Taxonomy" id="7936"/>
    <lineage>
        <taxon>Eukaryota</taxon>
        <taxon>Metazoa</taxon>
        <taxon>Chordata</taxon>
        <taxon>Craniata</taxon>
        <taxon>Vertebrata</taxon>
        <taxon>Euteleostomi</taxon>
        <taxon>Actinopterygii</taxon>
        <taxon>Neopterygii</taxon>
        <taxon>Teleostei</taxon>
        <taxon>Anguilliformes</taxon>
        <taxon>Anguillidae</taxon>
        <taxon>Anguilla</taxon>
    </lineage>
</organism>